<dbReference type="SUPFAM" id="SSF56176">
    <property type="entry name" value="FAD-binding/transporter-associated domain-like"/>
    <property type="match status" value="1"/>
</dbReference>
<evidence type="ECO:0000256" key="6">
    <source>
        <dbReference type="ARBA" id="ARBA00022989"/>
    </source>
</evidence>
<reference evidence="14 15" key="1">
    <citation type="journal article" date="2015" name="Genome Announc.">
        <title>Draft Genome Sequence of Filamentous Marine Cyanobacterium Lyngbya confervoides Strain BDU141951.</title>
        <authorList>
            <person name="Chandrababunaidu M.M."/>
            <person name="Sen D."/>
            <person name="Tripathy S."/>
        </authorList>
    </citation>
    <scope>NUCLEOTIDE SEQUENCE [LARGE SCALE GENOMIC DNA]</scope>
    <source>
        <strain evidence="14 15">BDU141951</strain>
    </source>
</reference>
<feature type="domain" description="CBS" evidence="12">
    <location>
        <begin position="227"/>
        <end position="289"/>
    </location>
</feature>
<evidence type="ECO:0000256" key="9">
    <source>
        <dbReference type="PROSITE-ProRule" id="PRU00703"/>
    </source>
</evidence>
<dbReference type="SMART" id="SM01091">
    <property type="entry name" value="CorC_HlyC"/>
    <property type="match status" value="1"/>
</dbReference>
<keyword evidence="4 10" id="KW-0812">Transmembrane</keyword>
<evidence type="ECO:0000256" key="2">
    <source>
        <dbReference type="ARBA" id="ARBA00006337"/>
    </source>
</evidence>
<feature type="domain" description="CNNM transmembrane" evidence="13">
    <location>
        <begin position="8"/>
        <end position="209"/>
    </location>
</feature>
<evidence type="ECO:0000256" key="11">
    <source>
        <dbReference type="SAM" id="Phobius"/>
    </source>
</evidence>
<comment type="similarity">
    <text evidence="2">Belongs to the UPF0053 family.</text>
</comment>
<dbReference type="Gene3D" id="3.10.580.10">
    <property type="entry name" value="CBS-domain"/>
    <property type="match status" value="1"/>
</dbReference>
<dbReference type="InterPro" id="IPR000644">
    <property type="entry name" value="CBS_dom"/>
</dbReference>
<dbReference type="Gene3D" id="3.30.465.10">
    <property type="match status" value="1"/>
</dbReference>
<evidence type="ECO:0000256" key="8">
    <source>
        <dbReference type="ARBA" id="ARBA00023136"/>
    </source>
</evidence>
<dbReference type="FunFam" id="3.10.580.10:FF:000002">
    <property type="entry name" value="Magnesium/cobalt efflux protein CorC"/>
    <property type="match status" value="1"/>
</dbReference>
<dbReference type="PROSITE" id="PS51371">
    <property type="entry name" value="CBS"/>
    <property type="match status" value="2"/>
</dbReference>
<keyword evidence="6 10" id="KW-1133">Transmembrane helix</keyword>
<dbReference type="Pfam" id="PF00571">
    <property type="entry name" value="CBS"/>
    <property type="match status" value="2"/>
</dbReference>
<feature type="transmembrane region" description="Helical" evidence="11">
    <location>
        <begin position="12"/>
        <end position="37"/>
    </location>
</feature>
<evidence type="ECO:0000313" key="15">
    <source>
        <dbReference type="Proteomes" id="UP000031561"/>
    </source>
</evidence>
<sequence>MLLFVIKTTMGIATQLGIILILILVNAFFAAAEIAVVSLSPIRLRTLADQGDRRARMIQKITRDSTRFLATIQVGITLAGFFTSATAASQLSTPLASVLTPWLGNLGPSVSFILVTVIIAFISLVLGELVPKRIGLRNAEAIALNSVGVISWIERLTRPIVRLLSFTTNAVVHLFGVGSLDEEAIIQVEEIKALVEAARLGGTVGVQEERIIHGAVELGFLTARAIMVPRVQIQYVSIGAMMEDVLNIASEFAHTRLPVCQGDLDNVIGVLHVKDLVGLSAKCTENQPQLRELVRPVRFIPETQPLTDLLREMKQNRLHMVIVQDEFGGTAGLVTLEDVLEEIVGEIRDEYDAAEEQAFKRLDDSSGIFNLRESLATVNHELHISLPRDEAATLRGLFLQELDRYPEPGDRLQFDDIQLEVMQEGLRVKIHKRSELDGPES</sequence>
<evidence type="ECO:0000256" key="4">
    <source>
        <dbReference type="ARBA" id="ARBA00022692"/>
    </source>
</evidence>
<keyword evidence="3" id="KW-1003">Cell membrane</keyword>
<keyword evidence="14" id="KW-0614">Plasmid</keyword>
<geneLocation type="plasmid" evidence="14">
    <name>unnamed8</name>
</geneLocation>
<dbReference type="InterPro" id="IPR051676">
    <property type="entry name" value="UPF0053_domain"/>
</dbReference>
<dbReference type="AlphaFoldDB" id="A0ABD4T9H7"/>
<dbReference type="Pfam" id="PF03471">
    <property type="entry name" value="CorC_HlyC"/>
    <property type="match status" value="1"/>
</dbReference>
<evidence type="ECO:0000256" key="10">
    <source>
        <dbReference type="PROSITE-ProRule" id="PRU01193"/>
    </source>
</evidence>
<name>A0ABD4T9H7_9CYAN</name>
<dbReference type="InterPro" id="IPR044751">
    <property type="entry name" value="Ion_transp-like_CBS"/>
</dbReference>
<feature type="domain" description="CBS" evidence="12">
    <location>
        <begin position="293"/>
        <end position="350"/>
    </location>
</feature>
<dbReference type="EMBL" id="JTHE03000117">
    <property type="protein sequence ID" value="MCM1985256.1"/>
    <property type="molecule type" value="Genomic_DNA"/>
</dbReference>
<dbReference type="PROSITE" id="PS51846">
    <property type="entry name" value="CNNM"/>
    <property type="match status" value="1"/>
</dbReference>
<proteinExistence type="inferred from homology"/>
<evidence type="ECO:0000256" key="7">
    <source>
        <dbReference type="ARBA" id="ARBA00023122"/>
    </source>
</evidence>
<gene>
    <name evidence="14" type="ORF">QQ91_0020790</name>
</gene>
<dbReference type="SMART" id="SM00116">
    <property type="entry name" value="CBS"/>
    <property type="match status" value="2"/>
</dbReference>
<keyword evidence="15" id="KW-1185">Reference proteome</keyword>
<dbReference type="GO" id="GO:0005886">
    <property type="term" value="C:plasma membrane"/>
    <property type="evidence" value="ECO:0007669"/>
    <property type="project" value="UniProtKB-SubCell"/>
</dbReference>
<dbReference type="CDD" id="cd04590">
    <property type="entry name" value="CBS_pair_CorC_HlyC_assoc"/>
    <property type="match status" value="1"/>
</dbReference>
<evidence type="ECO:0000256" key="1">
    <source>
        <dbReference type="ARBA" id="ARBA00004651"/>
    </source>
</evidence>
<evidence type="ECO:0000259" key="13">
    <source>
        <dbReference type="PROSITE" id="PS51846"/>
    </source>
</evidence>
<keyword evidence="7 9" id="KW-0129">CBS domain</keyword>
<dbReference type="InterPro" id="IPR016169">
    <property type="entry name" value="FAD-bd_PCMH_sub2"/>
</dbReference>
<dbReference type="RefSeq" id="WP_250833428.1">
    <property type="nucleotide sequence ID" value="NZ_JTHE03000117.1"/>
</dbReference>
<evidence type="ECO:0000256" key="3">
    <source>
        <dbReference type="ARBA" id="ARBA00022475"/>
    </source>
</evidence>
<accession>A0ABD4T9H7</accession>
<evidence type="ECO:0000313" key="14">
    <source>
        <dbReference type="EMBL" id="MCM1985256.1"/>
    </source>
</evidence>
<protein>
    <submittedName>
        <fullName evidence="14">Hemolysin family protein</fullName>
    </submittedName>
</protein>
<comment type="subcellular location">
    <subcellularLocation>
        <location evidence="1">Cell membrane</location>
        <topology evidence="1">Multi-pass membrane protein</topology>
    </subcellularLocation>
</comment>
<dbReference type="SUPFAM" id="SSF54631">
    <property type="entry name" value="CBS-domain pair"/>
    <property type="match status" value="1"/>
</dbReference>
<keyword evidence="5" id="KW-0677">Repeat</keyword>
<dbReference type="InterPro" id="IPR005170">
    <property type="entry name" value="Transptr-assoc_dom"/>
</dbReference>
<feature type="transmembrane region" description="Helical" evidence="11">
    <location>
        <begin position="109"/>
        <end position="130"/>
    </location>
</feature>
<dbReference type="InterPro" id="IPR002550">
    <property type="entry name" value="CNNM"/>
</dbReference>
<keyword evidence="8 10" id="KW-0472">Membrane</keyword>
<dbReference type="Proteomes" id="UP000031561">
    <property type="component" value="Unassembled WGS sequence"/>
</dbReference>
<comment type="caution">
    <text evidence="14">The sequence shown here is derived from an EMBL/GenBank/DDBJ whole genome shotgun (WGS) entry which is preliminary data.</text>
</comment>
<organism evidence="14 15">
    <name type="scientific">Lyngbya confervoides BDU141951</name>
    <dbReference type="NCBI Taxonomy" id="1574623"/>
    <lineage>
        <taxon>Bacteria</taxon>
        <taxon>Bacillati</taxon>
        <taxon>Cyanobacteriota</taxon>
        <taxon>Cyanophyceae</taxon>
        <taxon>Oscillatoriophycideae</taxon>
        <taxon>Oscillatoriales</taxon>
        <taxon>Microcoleaceae</taxon>
        <taxon>Lyngbya</taxon>
    </lineage>
</organism>
<evidence type="ECO:0000259" key="12">
    <source>
        <dbReference type="PROSITE" id="PS51371"/>
    </source>
</evidence>
<dbReference type="PANTHER" id="PTHR43099:SF5">
    <property type="entry name" value="HLYC_CORC FAMILY TRANSPORTER"/>
    <property type="match status" value="1"/>
</dbReference>
<dbReference type="InterPro" id="IPR036318">
    <property type="entry name" value="FAD-bd_PCMH-like_sf"/>
</dbReference>
<dbReference type="Pfam" id="PF01595">
    <property type="entry name" value="CNNM"/>
    <property type="match status" value="1"/>
</dbReference>
<dbReference type="InterPro" id="IPR046342">
    <property type="entry name" value="CBS_dom_sf"/>
</dbReference>
<dbReference type="PANTHER" id="PTHR43099">
    <property type="entry name" value="UPF0053 PROTEIN YRKA"/>
    <property type="match status" value="1"/>
</dbReference>
<evidence type="ECO:0000256" key="5">
    <source>
        <dbReference type="ARBA" id="ARBA00022737"/>
    </source>
</evidence>
<feature type="transmembrane region" description="Helical" evidence="11">
    <location>
        <begin position="68"/>
        <end position="89"/>
    </location>
</feature>